<reference evidence="2" key="1">
    <citation type="submission" date="2021-12" db="EMBL/GenBank/DDBJ databases">
        <title>Prjna785345.</title>
        <authorList>
            <person name="Rujirawat T."/>
            <person name="Krajaejun T."/>
        </authorList>
    </citation>
    <scope>NUCLEOTIDE SEQUENCE</scope>
    <source>
        <strain evidence="2">Pi057C3</strain>
    </source>
</reference>
<dbReference type="EMBL" id="JAKCXM010000164">
    <property type="protein sequence ID" value="KAJ0400059.1"/>
    <property type="molecule type" value="Genomic_DNA"/>
</dbReference>
<evidence type="ECO:0000256" key="1">
    <source>
        <dbReference type="SAM" id="MobiDB-lite"/>
    </source>
</evidence>
<feature type="compositionally biased region" description="Polar residues" evidence="1">
    <location>
        <begin position="129"/>
        <end position="138"/>
    </location>
</feature>
<sequence>MTNASAEDKRADERRIKELRDFQRANPANKRCFDCNEMAAQKIWRAKHDASYRPSGGNEGERTRNFIRLTYIDRKWAYESPKNSSHDEPQRTSSKGAKRSTLGPDDDFASSRAKSSSSAAAASFDAFSQPTTQQNNGGFSAFGDFTSFDQPKKQQNDFEDFGGFGSSSSTGGFGGFGGFSTPQPAAAPPLRDEFKTGSFKLAPPPGSDFAAFSAPTPPAPTVSVPAPQASNDFLAFSPPKANPQQPADPFAFAAGGASSKTNSFSGSQQPPQGNTGSFGNGRPAYGMPMPGQTMPGGSQQLPQAGFNMFGNAPQQQGSMYASQGQFPMHDQSQFGAQMNQMHNMHGVGSFPQAQPANSSKQNSFAASDPFAGFSSSSSRTGSQQQTPAFATPPAAAAASNPFDMF</sequence>
<feature type="region of interest" description="Disordered" evidence="1">
    <location>
        <begin position="230"/>
        <end position="321"/>
    </location>
</feature>
<comment type="caution">
    <text evidence="2">The sequence shown here is derived from an EMBL/GenBank/DDBJ whole genome shotgun (WGS) entry which is preliminary data.</text>
</comment>
<feature type="compositionally biased region" description="Polar residues" evidence="1">
    <location>
        <begin position="312"/>
        <end position="321"/>
    </location>
</feature>
<name>A0AAD5LIV2_PYTIN</name>
<feature type="compositionally biased region" description="Low complexity" evidence="1">
    <location>
        <begin position="286"/>
        <end position="300"/>
    </location>
</feature>
<evidence type="ECO:0000313" key="2">
    <source>
        <dbReference type="EMBL" id="KAJ0400059.1"/>
    </source>
</evidence>
<accession>A0AAD5LIV2</accession>
<dbReference type="Proteomes" id="UP001209570">
    <property type="component" value="Unassembled WGS sequence"/>
</dbReference>
<protein>
    <recommendedName>
        <fullName evidence="4">Arf-GAP domain-containing protein</fullName>
    </recommendedName>
</protein>
<gene>
    <name evidence="2" type="ORF">P43SY_005035</name>
</gene>
<feature type="region of interest" description="Disordered" evidence="1">
    <location>
        <begin position="349"/>
        <end position="405"/>
    </location>
</feature>
<organism evidence="2 3">
    <name type="scientific">Pythium insidiosum</name>
    <name type="common">Pythiosis disease agent</name>
    <dbReference type="NCBI Taxonomy" id="114742"/>
    <lineage>
        <taxon>Eukaryota</taxon>
        <taxon>Sar</taxon>
        <taxon>Stramenopiles</taxon>
        <taxon>Oomycota</taxon>
        <taxon>Peronosporomycetes</taxon>
        <taxon>Pythiales</taxon>
        <taxon>Pythiaceae</taxon>
        <taxon>Pythium</taxon>
    </lineage>
</organism>
<keyword evidence="3" id="KW-1185">Reference proteome</keyword>
<feature type="compositionally biased region" description="Low complexity" evidence="1">
    <location>
        <begin position="242"/>
        <end position="257"/>
    </location>
</feature>
<feature type="compositionally biased region" description="Polar residues" evidence="1">
    <location>
        <begin position="351"/>
        <end position="362"/>
    </location>
</feature>
<proteinExistence type="predicted"/>
<feature type="compositionally biased region" description="Polar residues" evidence="1">
    <location>
        <begin position="258"/>
        <end position="277"/>
    </location>
</feature>
<feature type="compositionally biased region" description="Low complexity" evidence="1">
    <location>
        <begin position="110"/>
        <end position="128"/>
    </location>
</feature>
<feature type="region of interest" description="Disordered" evidence="1">
    <location>
        <begin position="78"/>
        <end position="214"/>
    </location>
</feature>
<feature type="region of interest" description="Disordered" evidence="1">
    <location>
        <begin position="1"/>
        <end position="23"/>
    </location>
</feature>
<feature type="compositionally biased region" description="Low complexity" evidence="1">
    <location>
        <begin position="363"/>
        <end position="398"/>
    </location>
</feature>
<evidence type="ECO:0000313" key="3">
    <source>
        <dbReference type="Proteomes" id="UP001209570"/>
    </source>
</evidence>
<evidence type="ECO:0008006" key="4">
    <source>
        <dbReference type="Google" id="ProtNLM"/>
    </source>
</evidence>
<dbReference type="AlphaFoldDB" id="A0AAD5LIV2"/>